<reference evidence="2" key="1">
    <citation type="journal article" date="2017" name="Cell">
        <title>Insights into land plant evolution garnered from the Marchantia polymorpha genome.</title>
        <authorList>
            <person name="Bowman J.L."/>
            <person name="Kohchi T."/>
            <person name="Yamato K.T."/>
            <person name="Jenkins J."/>
            <person name="Shu S."/>
            <person name="Ishizaki K."/>
            <person name="Yamaoka S."/>
            <person name="Nishihama R."/>
            <person name="Nakamura Y."/>
            <person name="Berger F."/>
            <person name="Adam C."/>
            <person name="Aki S.S."/>
            <person name="Althoff F."/>
            <person name="Araki T."/>
            <person name="Arteaga-Vazquez M.A."/>
            <person name="Balasubrmanian S."/>
            <person name="Barry K."/>
            <person name="Bauer D."/>
            <person name="Boehm C.R."/>
            <person name="Briginshaw L."/>
            <person name="Caballero-Perez J."/>
            <person name="Catarino B."/>
            <person name="Chen F."/>
            <person name="Chiyoda S."/>
            <person name="Chovatia M."/>
            <person name="Davies K.M."/>
            <person name="Delmans M."/>
            <person name="Demura T."/>
            <person name="Dierschke T."/>
            <person name="Dolan L."/>
            <person name="Dorantes-Acosta A.E."/>
            <person name="Eklund D.M."/>
            <person name="Florent S.N."/>
            <person name="Flores-Sandoval E."/>
            <person name="Fujiyama A."/>
            <person name="Fukuzawa H."/>
            <person name="Galik B."/>
            <person name="Grimanelli D."/>
            <person name="Grimwood J."/>
            <person name="Grossniklaus U."/>
            <person name="Hamada T."/>
            <person name="Haseloff J."/>
            <person name="Hetherington A.J."/>
            <person name="Higo A."/>
            <person name="Hirakawa Y."/>
            <person name="Hundley H.N."/>
            <person name="Ikeda Y."/>
            <person name="Inoue K."/>
            <person name="Inoue S.I."/>
            <person name="Ishida S."/>
            <person name="Jia Q."/>
            <person name="Kakita M."/>
            <person name="Kanazawa T."/>
            <person name="Kawai Y."/>
            <person name="Kawashima T."/>
            <person name="Kennedy M."/>
            <person name="Kinose K."/>
            <person name="Kinoshita T."/>
            <person name="Kohara Y."/>
            <person name="Koide E."/>
            <person name="Komatsu K."/>
            <person name="Kopischke S."/>
            <person name="Kubo M."/>
            <person name="Kyozuka J."/>
            <person name="Lagercrantz U."/>
            <person name="Lin S.S."/>
            <person name="Lindquist E."/>
            <person name="Lipzen A.M."/>
            <person name="Lu C.W."/>
            <person name="De Luna E."/>
            <person name="Martienssen R.A."/>
            <person name="Minamino N."/>
            <person name="Mizutani M."/>
            <person name="Mizutani M."/>
            <person name="Mochizuki N."/>
            <person name="Monte I."/>
            <person name="Mosher R."/>
            <person name="Nagasaki H."/>
            <person name="Nakagami H."/>
            <person name="Naramoto S."/>
            <person name="Nishitani K."/>
            <person name="Ohtani M."/>
            <person name="Okamoto T."/>
            <person name="Okumura M."/>
            <person name="Phillips J."/>
            <person name="Pollak B."/>
            <person name="Reinders A."/>
            <person name="Rovekamp M."/>
            <person name="Sano R."/>
            <person name="Sawa S."/>
            <person name="Schmid M.W."/>
            <person name="Shirakawa M."/>
            <person name="Solano R."/>
            <person name="Spunde A."/>
            <person name="Suetsugu N."/>
            <person name="Sugano S."/>
            <person name="Sugiyama A."/>
            <person name="Sun R."/>
            <person name="Suzuki Y."/>
            <person name="Takenaka M."/>
            <person name="Takezawa D."/>
            <person name="Tomogane H."/>
            <person name="Tsuzuki M."/>
            <person name="Ueda T."/>
            <person name="Umeda M."/>
            <person name="Ward J.M."/>
            <person name="Watanabe Y."/>
            <person name="Yazaki K."/>
            <person name="Yokoyama R."/>
            <person name="Yoshitake Y."/>
            <person name="Yotsui I."/>
            <person name="Zachgo S."/>
            <person name="Schmutz J."/>
        </authorList>
    </citation>
    <scope>NUCLEOTIDE SEQUENCE [LARGE SCALE GENOMIC DNA]</scope>
    <source>
        <strain evidence="2">Tak-1</strain>
    </source>
</reference>
<protein>
    <submittedName>
        <fullName evidence="1">Uncharacterized protein</fullName>
    </submittedName>
</protein>
<name>A0A2R6VZV5_MARPO</name>
<keyword evidence="2" id="KW-1185">Reference proteome</keyword>
<evidence type="ECO:0000313" key="1">
    <source>
        <dbReference type="EMBL" id="PTQ27112.1"/>
    </source>
</evidence>
<proteinExistence type="predicted"/>
<organism evidence="1 2">
    <name type="scientific">Marchantia polymorpha</name>
    <name type="common">Common liverwort</name>
    <name type="synonym">Marchantia aquatica</name>
    <dbReference type="NCBI Taxonomy" id="3197"/>
    <lineage>
        <taxon>Eukaryota</taxon>
        <taxon>Viridiplantae</taxon>
        <taxon>Streptophyta</taxon>
        <taxon>Embryophyta</taxon>
        <taxon>Marchantiophyta</taxon>
        <taxon>Marchantiopsida</taxon>
        <taxon>Marchantiidae</taxon>
        <taxon>Marchantiales</taxon>
        <taxon>Marchantiaceae</taxon>
        <taxon>Marchantia</taxon>
    </lineage>
</organism>
<evidence type="ECO:0000313" key="2">
    <source>
        <dbReference type="Proteomes" id="UP000244005"/>
    </source>
</evidence>
<dbReference type="Proteomes" id="UP000244005">
    <property type="component" value="Unassembled WGS sequence"/>
</dbReference>
<dbReference type="AlphaFoldDB" id="A0A2R6VZV5"/>
<dbReference type="Gramene" id="Mp2g24570.1">
    <property type="protein sequence ID" value="Mp2g24570.1.cds1"/>
    <property type="gene ID" value="Mp2g24570"/>
</dbReference>
<accession>A0A2R6VZV5</accession>
<dbReference type="EMBL" id="KZ772885">
    <property type="protein sequence ID" value="PTQ27112.1"/>
    <property type="molecule type" value="Genomic_DNA"/>
</dbReference>
<sequence length="108" mass="12412">MGHEPKGGNRLIPASRSRVSRQYYSLVELHLSHYMCSSRTALACMESWTFVLGRIGLVLHSIHRNLNLFLCLSCWTRRTWSPGPDPTQPIFELRLCLHCPSHFSNFAL</sequence>
<gene>
    <name evidence="1" type="ORF">MARPO_0221s0007</name>
</gene>